<evidence type="ECO:0000313" key="3">
    <source>
        <dbReference type="Proteomes" id="UP000254869"/>
    </source>
</evidence>
<dbReference type="InterPro" id="IPR036390">
    <property type="entry name" value="WH_DNA-bd_sf"/>
</dbReference>
<keyword evidence="2" id="KW-0808">Transferase</keyword>
<dbReference type="RefSeq" id="WP_067993559.1">
    <property type="nucleotide sequence ID" value="NZ_QQBC01000002.1"/>
</dbReference>
<evidence type="ECO:0000259" key="1">
    <source>
        <dbReference type="Pfam" id="PF08100"/>
    </source>
</evidence>
<protein>
    <submittedName>
        <fullName evidence="2">Methyltransferase family protein</fullName>
    </submittedName>
</protein>
<dbReference type="GO" id="GO:0008168">
    <property type="term" value="F:methyltransferase activity"/>
    <property type="evidence" value="ECO:0007669"/>
    <property type="project" value="UniProtKB-KW"/>
</dbReference>
<name>A0A370ICL2_9NOCA</name>
<dbReference type="GO" id="GO:0046983">
    <property type="term" value="F:protein dimerization activity"/>
    <property type="evidence" value="ECO:0007669"/>
    <property type="project" value="InterPro"/>
</dbReference>
<dbReference type="STRING" id="1210086.GCA_001613105_01420"/>
<gene>
    <name evidence="2" type="ORF">DFR76_102844</name>
</gene>
<dbReference type="InterPro" id="IPR036388">
    <property type="entry name" value="WH-like_DNA-bd_sf"/>
</dbReference>
<reference evidence="2 3" key="1">
    <citation type="submission" date="2018-07" db="EMBL/GenBank/DDBJ databases">
        <title>Genomic Encyclopedia of Type Strains, Phase IV (KMG-IV): sequencing the most valuable type-strain genomes for metagenomic binning, comparative biology and taxonomic classification.</title>
        <authorList>
            <person name="Goeker M."/>
        </authorList>
    </citation>
    <scope>NUCLEOTIDE SEQUENCE [LARGE SCALE GENOMIC DNA]</scope>
    <source>
        <strain evidence="2 3">DSM 44290</strain>
    </source>
</reference>
<comment type="caution">
    <text evidence="2">The sequence shown here is derived from an EMBL/GenBank/DDBJ whole genome shotgun (WGS) entry which is preliminary data.</text>
</comment>
<keyword evidence="2" id="KW-0489">Methyltransferase</keyword>
<evidence type="ECO:0000313" key="2">
    <source>
        <dbReference type="EMBL" id="RDI68443.1"/>
    </source>
</evidence>
<keyword evidence="3" id="KW-1185">Reference proteome</keyword>
<dbReference type="InterPro" id="IPR012967">
    <property type="entry name" value="COMT_dimerisation"/>
</dbReference>
<dbReference type="Proteomes" id="UP000254869">
    <property type="component" value="Unassembled WGS sequence"/>
</dbReference>
<dbReference type="AlphaFoldDB" id="A0A370ICL2"/>
<organism evidence="2 3">
    <name type="scientific">Nocardia pseudobrasiliensis</name>
    <dbReference type="NCBI Taxonomy" id="45979"/>
    <lineage>
        <taxon>Bacteria</taxon>
        <taxon>Bacillati</taxon>
        <taxon>Actinomycetota</taxon>
        <taxon>Actinomycetes</taxon>
        <taxon>Mycobacteriales</taxon>
        <taxon>Nocardiaceae</taxon>
        <taxon>Nocardia</taxon>
    </lineage>
</organism>
<dbReference type="EMBL" id="QQBC01000002">
    <property type="protein sequence ID" value="RDI68443.1"/>
    <property type="molecule type" value="Genomic_DNA"/>
</dbReference>
<accession>A0A370ICL2</accession>
<feature type="domain" description="O-methyltransferase dimerisation" evidence="1">
    <location>
        <begin position="26"/>
        <end position="96"/>
    </location>
</feature>
<dbReference type="SUPFAM" id="SSF46785">
    <property type="entry name" value="Winged helix' DNA-binding domain"/>
    <property type="match status" value="1"/>
</dbReference>
<dbReference type="Pfam" id="PF08100">
    <property type="entry name" value="Dimerisation"/>
    <property type="match status" value="1"/>
</dbReference>
<dbReference type="Gene3D" id="1.10.10.10">
    <property type="entry name" value="Winged helix-like DNA-binding domain superfamily/Winged helix DNA-binding domain"/>
    <property type="match status" value="1"/>
</dbReference>
<dbReference type="GO" id="GO:0032259">
    <property type="term" value="P:methylation"/>
    <property type="evidence" value="ECO:0007669"/>
    <property type="project" value="UniProtKB-KW"/>
</dbReference>
<proteinExistence type="predicted"/>
<sequence length="100" mass="10295">MSDIDTSASAADREAPEGLTPIPLFQIVQGGWAASTLAAALEVGLFDAAARPGGLTRGEVAEQLGIEDRPADILLAACTSMGLLAKDGARYRNSPITPRS</sequence>